<evidence type="ECO:0000256" key="7">
    <source>
        <dbReference type="ARBA" id="ARBA00023054"/>
    </source>
</evidence>
<evidence type="ECO:0000256" key="8">
    <source>
        <dbReference type="ARBA" id="ARBA00023136"/>
    </source>
</evidence>
<gene>
    <name evidence="12" type="ORF">NEZAVI_LOCUS11976</name>
</gene>
<sequence>MTDVDKLNQDIVKCSLSIKSLIQDIQNCNGPLEKLNELNANGRSKLSSLREMIDDLESHGKESSDSDLLEEARNYREQYYNTFSMFRKANVNCMLAIEKASKEELFKSDEINSVRQRIKKDKANMVKMSSNVTDQLLSISRHLADTTQLSADTLQTLANSSMTVTGTSGELLETKSAISQSGKLLDKYSRRQFTDKLILLLGFVFFLACVLYILKKRLL</sequence>
<dbReference type="OrthoDB" id="46868at2759"/>
<evidence type="ECO:0000256" key="4">
    <source>
        <dbReference type="ARBA" id="ARBA00022824"/>
    </source>
</evidence>
<evidence type="ECO:0000256" key="3">
    <source>
        <dbReference type="ARBA" id="ARBA00022692"/>
    </source>
</evidence>
<dbReference type="GO" id="GO:0005484">
    <property type="term" value="F:SNAP receptor activity"/>
    <property type="evidence" value="ECO:0007669"/>
    <property type="project" value="InterPro"/>
</dbReference>
<keyword evidence="4" id="KW-0256">Endoplasmic reticulum</keyword>
<evidence type="ECO:0000256" key="2">
    <source>
        <dbReference type="ARBA" id="ARBA00022448"/>
    </source>
</evidence>
<dbReference type="InterPro" id="IPR005606">
    <property type="entry name" value="Sec20"/>
</dbReference>
<dbReference type="AlphaFoldDB" id="A0A9P0MUV5"/>
<dbReference type="CDD" id="cd15865">
    <property type="entry name" value="SNARE_SEC20"/>
    <property type="match status" value="1"/>
</dbReference>
<comment type="subcellular location">
    <subcellularLocation>
        <location evidence="1">Endoplasmic reticulum membrane</location>
        <topology evidence="1">Single-pass type IV membrane protein</topology>
    </subcellularLocation>
</comment>
<dbReference type="EMBL" id="OV725081">
    <property type="protein sequence ID" value="CAH1403362.1"/>
    <property type="molecule type" value="Genomic_DNA"/>
</dbReference>
<evidence type="ECO:0000313" key="13">
    <source>
        <dbReference type="Proteomes" id="UP001152798"/>
    </source>
</evidence>
<keyword evidence="2" id="KW-0813">Transport</keyword>
<dbReference type="Pfam" id="PF03908">
    <property type="entry name" value="Sec20"/>
    <property type="match status" value="1"/>
</dbReference>
<evidence type="ECO:0000256" key="1">
    <source>
        <dbReference type="ARBA" id="ARBA00004163"/>
    </source>
</evidence>
<evidence type="ECO:0000313" key="12">
    <source>
        <dbReference type="EMBL" id="CAH1403362.1"/>
    </source>
</evidence>
<accession>A0A9P0MUV5</accession>
<comment type="similarity">
    <text evidence="9">Belongs to the SEC20 family.</text>
</comment>
<protein>
    <recommendedName>
        <fullName evidence="11">Sec20 C-terminal domain-containing protein</fullName>
    </recommendedName>
</protein>
<evidence type="ECO:0000259" key="11">
    <source>
        <dbReference type="Pfam" id="PF03908"/>
    </source>
</evidence>
<dbReference type="PANTHER" id="PTHR12825:SF0">
    <property type="entry name" value="VESICLE TRANSPORT PROTEIN SEC20"/>
    <property type="match status" value="1"/>
</dbReference>
<keyword evidence="5" id="KW-0931">ER-Golgi transport</keyword>
<evidence type="ECO:0000256" key="10">
    <source>
        <dbReference type="SAM" id="Phobius"/>
    </source>
</evidence>
<feature type="domain" description="Sec20 C-terminal" evidence="11">
    <location>
        <begin position="129"/>
        <end position="218"/>
    </location>
</feature>
<dbReference type="GO" id="GO:0031201">
    <property type="term" value="C:SNARE complex"/>
    <property type="evidence" value="ECO:0007669"/>
    <property type="project" value="TreeGrafter"/>
</dbReference>
<keyword evidence="6 10" id="KW-1133">Transmembrane helix</keyword>
<dbReference type="InterPro" id="IPR056173">
    <property type="entry name" value="Sec20_C"/>
</dbReference>
<name>A0A9P0MUV5_NEZVI</name>
<keyword evidence="3 10" id="KW-0812">Transmembrane</keyword>
<dbReference type="GO" id="GO:0005789">
    <property type="term" value="C:endoplasmic reticulum membrane"/>
    <property type="evidence" value="ECO:0007669"/>
    <property type="project" value="UniProtKB-SubCell"/>
</dbReference>
<keyword evidence="7" id="KW-0175">Coiled coil</keyword>
<proteinExistence type="inferred from homology"/>
<evidence type="ECO:0000256" key="6">
    <source>
        <dbReference type="ARBA" id="ARBA00022989"/>
    </source>
</evidence>
<reference evidence="12" key="1">
    <citation type="submission" date="2022-01" db="EMBL/GenBank/DDBJ databases">
        <authorList>
            <person name="King R."/>
        </authorList>
    </citation>
    <scope>NUCLEOTIDE SEQUENCE</scope>
</reference>
<evidence type="ECO:0000256" key="9">
    <source>
        <dbReference type="ARBA" id="ARBA00037934"/>
    </source>
</evidence>
<evidence type="ECO:0000256" key="5">
    <source>
        <dbReference type="ARBA" id="ARBA00022892"/>
    </source>
</evidence>
<keyword evidence="8 10" id="KW-0472">Membrane</keyword>
<dbReference type="PANTHER" id="PTHR12825">
    <property type="entry name" value="BNIP1-RELATED"/>
    <property type="match status" value="1"/>
</dbReference>
<dbReference type="GO" id="GO:0006890">
    <property type="term" value="P:retrograde vesicle-mediated transport, Golgi to endoplasmic reticulum"/>
    <property type="evidence" value="ECO:0007669"/>
    <property type="project" value="InterPro"/>
</dbReference>
<feature type="transmembrane region" description="Helical" evidence="10">
    <location>
        <begin position="197"/>
        <end position="214"/>
    </location>
</feature>
<keyword evidence="13" id="KW-1185">Reference proteome</keyword>
<dbReference type="Proteomes" id="UP001152798">
    <property type="component" value="Chromosome 5"/>
</dbReference>
<organism evidence="12 13">
    <name type="scientific">Nezara viridula</name>
    <name type="common">Southern green stink bug</name>
    <name type="synonym">Cimex viridulus</name>
    <dbReference type="NCBI Taxonomy" id="85310"/>
    <lineage>
        <taxon>Eukaryota</taxon>
        <taxon>Metazoa</taxon>
        <taxon>Ecdysozoa</taxon>
        <taxon>Arthropoda</taxon>
        <taxon>Hexapoda</taxon>
        <taxon>Insecta</taxon>
        <taxon>Pterygota</taxon>
        <taxon>Neoptera</taxon>
        <taxon>Paraneoptera</taxon>
        <taxon>Hemiptera</taxon>
        <taxon>Heteroptera</taxon>
        <taxon>Panheteroptera</taxon>
        <taxon>Pentatomomorpha</taxon>
        <taxon>Pentatomoidea</taxon>
        <taxon>Pentatomidae</taxon>
        <taxon>Pentatominae</taxon>
        <taxon>Nezara</taxon>
    </lineage>
</organism>